<sequence>MIDSYPQLHAKTLTKVNLKKQSYPVICAELGAKGGNVPCVLFVSGVHGVELIGIQVVIALLESILSRLEWDCQLQQLLTKIKIAFVPIVNPIGLLRSTRCNGHRVDLMRNAPIEAESKVTFLVGGQKLSSHLPWYRGHQGVEQETRALIQYVELLKACSTSLISLDAHSGFGMTDHIWFPFAGSSKPVSSLGQIYYLEQLYQSSYPYHNHYSFSPQSLIYRTHGDIWDYLAANESDKPFLPLTLEMGSWSWVKKNPRQVFNFAGLFNPQKQHRQVRALRKHTVFMQFLLDLAASRELEHMSAEGLKLQNQAAINRWFQR</sequence>
<dbReference type="HOGENOM" id="CLU_830613_0_0_6"/>
<dbReference type="Gene3D" id="3.40.630.10">
    <property type="entry name" value="Zn peptidases"/>
    <property type="match status" value="1"/>
</dbReference>
<dbReference type="GO" id="GO:0006508">
    <property type="term" value="P:proteolysis"/>
    <property type="evidence" value="ECO:0007669"/>
    <property type="project" value="InterPro"/>
</dbReference>
<evidence type="ECO:0000313" key="3">
    <source>
        <dbReference type="Proteomes" id="UP000000753"/>
    </source>
</evidence>
<dbReference type="SUPFAM" id="SSF53187">
    <property type="entry name" value="Zn-dependent exopeptidases"/>
    <property type="match status" value="1"/>
</dbReference>
<dbReference type="GO" id="GO:0008270">
    <property type="term" value="F:zinc ion binding"/>
    <property type="evidence" value="ECO:0007669"/>
    <property type="project" value="InterPro"/>
</dbReference>
<keyword evidence="3" id="KW-1185">Reference proteome</keyword>
<dbReference type="Proteomes" id="UP000000753">
    <property type="component" value="Chromosome"/>
</dbReference>
<feature type="domain" description="Peptidase M14" evidence="1">
    <location>
        <begin position="32"/>
        <end position="246"/>
    </location>
</feature>
<organism evidence="2 3">
    <name type="scientific">Shewanella piezotolerans (strain WP3 / JCM 13877)</name>
    <dbReference type="NCBI Taxonomy" id="225849"/>
    <lineage>
        <taxon>Bacteria</taxon>
        <taxon>Pseudomonadati</taxon>
        <taxon>Pseudomonadota</taxon>
        <taxon>Gammaproteobacteria</taxon>
        <taxon>Alteromonadales</taxon>
        <taxon>Shewanellaceae</taxon>
        <taxon>Shewanella</taxon>
    </lineage>
</organism>
<dbReference type="Pfam" id="PF00246">
    <property type="entry name" value="Peptidase_M14"/>
    <property type="match status" value="1"/>
</dbReference>
<name>B8CPL1_SHEPW</name>
<gene>
    <name evidence="2" type="ordered locus">swp_2862</name>
</gene>
<evidence type="ECO:0000313" key="2">
    <source>
        <dbReference type="EMBL" id="ACJ29588.1"/>
    </source>
</evidence>
<accession>B8CPL1</accession>
<dbReference type="KEGG" id="swp:swp_2862"/>
<dbReference type="AlphaFoldDB" id="B8CPL1"/>
<reference evidence="2 3" key="1">
    <citation type="journal article" date="2008" name="PLoS ONE">
        <title>Environmental adaptation: genomic analysis of the piezotolerant and psychrotolerant deep-sea iron reducing bacterium Shewanella piezotolerans WP3.</title>
        <authorList>
            <person name="Wang F."/>
            <person name="Wang J."/>
            <person name="Jian H."/>
            <person name="Zhang B."/>
            <person name="Li S."/>
            <person name="Wang F."/>
            <person name="Zeng X."/>
            <person name="Gao L."/>
            <person name="Bartlett D.H."/>
            <person name="Yu J."/>
            <person name="Hu S."/>
            <person name="Xiao X."/>
        </authorList>
    </citation>
    <scope>NUCLEOTIDE SEQUENCE [LARGE SCALE GENOMIC DNA]</scope>
    <source>
        <strain evidence="3">WP3 / JCM 13877</strain>
    </source>
</reference>
<protein>
    <submittedName>
        <fullName evidence="2">Zinc carboxypeptidase-like protein</fullName>
    </submittedName>
</protein>
<dbReference type="STRING" id="225849.swp_2862"/>
<evidence type="ECO:0000259" key="1">
    <source>
        <dbReference type="Pfam" id="PF00246"/>
    </source>
</evidence>
<dbReference type="eggNOG" id="COG2866">
    <property type="taxonomic scope" value="Bacteria"/>
</dbReference>
<proteinExistence type="predicted"/>
<dbReference type="GO" id="GO:0004181">
    <property type="term" value="F:metallocarboxypeptidase activity"/>
    <property type="evidence" value="ECO:0007669"/>
    <property type="project" value="InterPro"/>
</dbReference>
<dbReference type="InterPro" id="IPR000834">
    <property type="entry name" value="Peptidase_M14"/>
</dbReference>
<dbReference type="EMBL" id="CP000472">
    <property type="protein sequence ID" value="ACJ29588.1"/>
    <property type="molecule type" value="Genomic_DNA"/>
</dbReference>